<protein>
    <submittedName>
        <fullName evidence="2">Uncharacterized protein</fullName>
    </submittedName>
</protein>
<proteinExistence type="predicted"/>
<name>A0A5N1J650_9BACT</name>
<feature type="compositionally biased region" description="Polar residues" evidence="1">
    <location>
        <begin position="100"/>
        <end position="112"/>
    </location>
</feature>
<dbReference type="RefSeq" id="WP_150903135.1">
    <property type="nucleotide sequence ID" value="NZ_VTWT01000003.1"/>
</dbReference>
<accession>A0A5N1J650</accession>
<feature type="region of interest" description="Disordered" evidence="1">
    <location>
        <begin position="20"/>
        <end position="112"/>
    </location>
</feature>
<dbReference type="PROSITE" id="PS51257">
    <property type="entry name" value="PROKAR_LIPOPROTEIN"/>
    <property type="match status" value="1"/>
</dbReference>
<dbReference type="AlphaFoldDB" id="A0A5N1J650"/>
<sequence>MNKSLLVALALGAVLTSCDHRSDLRASEKVSVDQVPPGSRETDIDNLGGGNPDATHESGYGEHGHEGGKATDATRPDVMPNHDEHSSQLGGKSEQVPQGEKTNTADSVESHK</sequence>
<dbReference type="Proteomes" id="UP000326570">
    <property type="component" value="Unassembled WGS sequence"/>
</dbReference>
<feature type="compositionally biased region" description="Basic and acidic residues" evidence="1">
    <location>
        <begin position="54"/>
        <end position="86"/>
    </location>
</feature>
<gene>
    <name evidence="2" type="ORF">F0P94_06860</name>
</gene>
<comment type="caution">
    <text evidence="2">The sequence shown here is derived from an EMBL/GenBank/DDBJ whole genome shotgun (WGS) entry which is preliminary data.</text>
</comment>
<evidence type="ECO:0000313" key="2">
    <source>
        <dbReference type="EMBL" id="KAA9340063.1"/>
    </source>
</evidence>
<organism evidence="2 3">
    <name type="scientific">Adhaeribacter soli</name>
    <dbReference type="NCBI Taxonomy" id="2607655"/>
    <lineage>
        <taxon>Bacteria</taxon>
        <taxon>Pseudomonadati</taxon>
        <taxon>Bacteroidota</taxon>
        <taxon>Cytophagia</taxon>
        <taxon>Cytophagales</taxon>
        <taxon>Hymenobacteraceae</taxon>
        <taxon>Adhaeribacter</taxon>
    </lineage>
</organism>
<reference evidence="2 3" key="1">
    <citation type="submission" date="2019-09" db="EMBL/GenBank/DDBJ databases">
        <title>Genome sequence of Adhaeribacter sp. M2.</title>
        <authorList>
            <person name="Srinivasan S."/>
        </authorList>
    </citation>
    <scope>NUCLEOTIDE SEQUENCE [LARGE SCALE GENOMIC DNA]</scope>
    <source>
        <strain evidence="2 3">M2</strain>
    </source>
</reference>
<keyword evidence="3" id="KW-1185">Reference proteome</keyword>
<evidence type="ECO:0000313" key="3">
    <source>
        <dbReference type="Proteomes" id="UP000326570"/>
    </source>
</evidence>
<evidence type="ECO:0000256" key="1">
    <source>
        <dbReference type="SAM" id="MobiDB-lite"/>
    </source>
</evidence>
<dbReference type="EMBL" id="VTWT01000003">
    <property type="protein sequence ID" value="KAA9340063.1"/>
    <property type="molecule type" value="Genomic_DNA"/>
</dbReference>
<feature type="compositionally biased region" description="Basic and acidic residues" evidence="1">
    <location>
        <begin position="20"/>
        <end position="31"/>
    </location>
</feature>